<evidence type="ECO:0000313" key="1">
    <source>
        <dbReference type="EMBL" id="GFA36193.1"/>
    </source>
</evidence>
<organism evidence="1">
    <name type="scientific">Tanacetum cinerariifolium</name>
    <name type="common">Dalmatian daisy</name>
    <name type="synonym">Chrysanthemum cinerariifolium</name>
    <dbReference type="NCBI Taxonomy" id="118510"/>
    <lineage>
        <taxon>Eukaryota</taxon>
        <taxon>Viridiplantae</taxon>
        <taxon>Streptophyta</taxon>
        <taxon>Embryophyta</taxon>
        <taxon>Tracheophyta</taxon>
        <taxon>Spermatophyta</taxon>
        <taxon>Magnoliopsida</taxon>
        <taxon>eudicotyledons</taxon>
        <taxon>Gunneridae</taxon>
        <taxon>Pentapetalae</taxon>
        <taxon>asterids</taxon>
        <taxon>campanulids</taxon>
        <taxon>Asterales</taxon>
        <taxon>Asteraceae</taxon>
        <taxon>Asteroideae</taxon>
        <taxon>Anthemideae</taxon>
        <taxon>Anthemidinae</taxon>
        <taxon>Tanacetum</taxon>
    </lineage>
</organism>
<sequence>TRYKEIYGILMNGFISDGSDVEEVKDKEIVLARKEYTVDVYMPDIFNGVYGSDEFRMYTFNVKPCSRVYTHD</sequence>
<reference evidence="1" key="1">
    <citation type="journal article" date="2019" name="Sci. Rep.">
        <title>Draft genome of Tanacetum cinerariifolium, the natural source of mosquito coil.</title>
        <authorList>
            <person name="Yamashiro T."/>
            <person name="Shiraishi A."/>
            <person name="Satake H."/>
            <person name="Nakayama K."/>
        </authorList>
    </citation>
    <scope>NUCLEOTIDE SEQUENCE</scope>
</reference>
<comment type="caution">
    <text evidence="1">The sequence shown here is derived from an EMBL/GenBank/DDBJ whole genome shotgun (WGS) entry which is preliminary data.</text>
</comment>
<dbReference type="EMBL" id="BKCJ010411028">
    <property type="protein sequence ID" value="GFA36193.1"/>
    <property type="molecule type" value="Genomic_DNA"/>
</dbReference>
<gene>
    <name evidence="1" type="ORF">Tci_608165</name>
</gene>
<name>A0A699JI66_TANCI</name>
<feature type="non-terminal residue" evidence="1">
    <location>
        <position position="1"/>
    </location>
</feature>
<proteinExistence type="predicted"/>
<dbReference type="AlphaFoldDB" id="A0A699JI66"/>
<accession>A0A699JI66</accession>
<protein>
    <submittedName>
        <fullName evidence="1">Zinc finger CCCH domain-containing protein 29-like</fullName>
    </submittedName>
</protein>